<dbReference type="Pfam" id="PF22124">
    <property type="entry name" value="Glyco_hydro_95_cat"/>
    <property type="match status" value="1"/>
</dbReference>
<sequence>MKKIFFAFLAGITTSVSQAQSDVRMLFNEPASNYMSSSPLGNGRLGAMVFGRADRERIVLNEISMWSGGVQDADDKSASNYLPLIRKLLVQGKNYEAQELMQKHFICKGPGSGSGNGANVKFGCYQTLGDLFINWANGDKPVTDYRRTLQLDNAITKTEWERDGVIYTEEAFVSAPQQVIAVRLRSSKPGGLSFSTRLYRKERVAYTFNNKQMVMRGALNSEGDEGVRYASVLKAIPSGGKLTTTDTSLVISNANECILLVGAATDMNWPNVEARGKDPLVIVQSTLQKASQISWYQLVTAHTNDFQSYFNRCRLQFEKTDNPGNYLDVEQRLKRFGKGEEDADLVSMYFNFGRYLLISSSRPGGLPANLQGLWADEYQTPWNGDYHTDINVQMNYWPAELTNLSDCHKPLFTLLRQMAKYGKKTAKAYYNADGWVTHPITNPWGYTSPGESSNWGSTVTGGIWAATHLWQHYQYTLDKKFLASVYPILKGAAQFYTDILIAEPSHKWLVTAPSNSPENSFYMPDDSSHIVANCMGPTIDNQLGREILGEAMKAAAILNVDKGWADTLGMIAKRLPPNIISPSTGALQEWLVDYKEPEPEHRHTSHLMGLYPLDEITPWDTPDLVNAVKTTLERRNKGGIGWAWAWRINMWARMQDGDKAMSFLRAFLTPSTVTSVEYSQGAGTYPNLFCAGPPYQIDGNLGATAGIAEMLLQSHGKDNVIRLLPALPGDSSLQTGNVKGLCARNGFEVSFNWKNGKVFYAEVFSKGGQQCNILLPAGGSVEDVNGKAVTLEQKGNGIVSFATKAGARYFIRVKQ</sequence>
<evidence type="ECO:0000259" key="3">
    <source>
        <dbReference type="Pfam" id="PF22124"/>
    </source>
</evidence>
<feature type="domain" description="Glycosyl hydrolase family 95 N-terminal" evidence="1">
    <location>
        <begin position="26"/>
        <end position="267"/>
    </location>
</feature>
<organism evidence="4 5">
    <name type="scientific">Danxiaibacter flavus</name>
    <dbReference type="NCBI Taxonomy" id="3049108"/>
    <lineage>
        <taxon>Bacteria</taxon>
        <taxon>Pseudomonadati</taxon>
        <taxon>Bacteroidota</taxon>
        <taxon>Chitinophagia</taxon>
        <taxon>Chitinophagales</taxon>
        <taxon>Chitinophagaceae</taxon>
        <taxon>Danxiaibacter</taxon>
    </lineage>
</organism>
<dbReference type="InterPro" id="IPR049053">
    <property type="entry name" value="AFCA-like_C"/>
</dbReference>
<reference evidence="4 5" key="1">
    <citation type="submission" date="2023-07" db="EMBL/GenBank/DDBJ databases">
        <authorList>
            <person name="Lian W.-H."/>
        </authorList>
    </citation>
    <scope>NUCLEOTIDE SEQUENCE [LARGE SCALE GENOMIC DNA]</scope>
    <source>
        <strain evidence="4 5">SYSU DXS3180</strain>
    </source>
</reference>
<keyword evidence="5" id="KW-1185">Reference proteome</keyword>
<dbReference type="PIRSF" id="PIRSF007663">
    <property type="entry name" value="UCP007663"/>
    <property type="match status" value="1"/>
</dbReference>
<dbReference type="RefSeq" id="WP_369332200.1">
    <property type="nucleotide sequence ID" value="NZ_JAULBC010000010.1"/>
</dbReference>
<dbReference type="Pfam" id="PF21307">
    <property type="entry name" value="Glyco_hydro_95_C"/>
    <property type="match status" value="1"/>
</dbReference>
<dbReference type="Gene3D" id="1.50.10.10">
    <property type="match status" value="1"/>
</dbReference>
<accession>A0ABV3ZMK0</accession>
<evidence type="ECO:0000313" key="4">
    <source>
        <dbReference type="EMBL" id="MEX6690785.1"/>
    </source>
</evidence>
<dbReference type="Pfam" id="PF14498">
    <property type="entry name" value="Glyco_hyd_65N_2"/>
    <property type="match status" value="1"/>
</dbReference>
<dbReference type="Proteomes" id="UP001560573">
    <property type="component" value="Unassembled WGS sequence"/>
</dbReference>
<evidence type="ECO:0000313" key="5">
    <source>
        <dbReference type="Proteomes" id="UP001560573"/>
    </source>
</evidence>
<dbReference type="PANTHER" id="PTHR31084">
    <property type="entry name" value="ALPHA-L-FUCOSIDASE 2"/>
    <property type="match status" value="1"/>
</dbReference>
<feature type="domain" description="Glycosyl hydrolase family 95 catalytic" evidence="3">
    <location>
        <begin position="295"/>
        <end position="711"/>
    </location>
</feature>
<dbReference type="EMBL" id="JAULBC010000010">
    <property type="protein sequence ID" value="MEX6690785.1"/>
    <property type="molecule type" value="Genomic_DNA"/>
</dbReference>
<dbReference type="InterPro" id="IPR016518">
    <property type="entry name" value="Alpha-L-fucosidase"/>
</dbReference>
<dbReference type="InterPro" id="IPR012341">
    <property type="entry name" value="6hp_glycosidase-like_sf"/>
</dbReference>
<feature type="domain" description="Alpha fucosidase A-like C-terminal" evidence="2">
    <location>
        <begin position="713"/>
        <end position="811"/>
    </location>
</feature>
<gene>
    <name evidence="4" type="ORF">QTN47_24975</name>
</gene>
<evidence type="ECO:0000259" key="1">
    <source>
        <dbReference type="Pfam" id="PF14498"/>
    </source>
</evidence>
<dbReference type="InterPro" id="IPR027414">
    <property type="entry name" value="GH95_N_dom"/>
</dbReference>
<dbReference type="PANTHER" id="PTHR31084:SF0">
    <property type="entry name" value="ALPHA-L-FUCOSIDASE 2"/>
    <property type="match status" value="1"/>
</dbReference>
<dbReference type="SUPFAM" id="SSF48208">
    <property type="entry name" value="Six-hairpin glycosidases"/>
    <property type="match status" value="1"/>
</dbReference>
<dbReference type="InterPro" id="IPR054363">
    <property type="entry name" value="GH95_cat"/>
</dbReference>
<proteinExistence type="predicted"/>
<protein>
    <submittedName>
        <fullName evidence="4">Glycoside hydrolase family 95 protein</fullName>
    </submittedName>
</protein>
<dbReference type="GO" id="GO:0016787">
    <property type="term" value="F:hydrolase activity"/>
    <property type="evidence" value="ECO:0007669"/>
    <property type="project" value="UniProtKB-KW"/>
</dbReference>
<keyword evidence="4" id="KW-0378">Hydrolase</keyword>
<name>A0ABV3ZMK0_9BACT</name>
<evidence type="ECO:0000259" key="2">
    <source>
        <dbReference type="Pfam" id="PF21307"/>
    </source>
</evidence>
<comment type="caution">
    <text evidence="4">The sequence shown here is derived from an EMBL/GenBank/DDBJ whole genome shotgun (WGS) entry which is preliminary data.</text>
</comment>
<dbReference type="InterPro" id="IPR008928">
    <property type="entry name" value="6-hairpin_glycosidase_sf"/>
</dbReference>